<sequence>MNDRLDILRALDLPEEAIPLFLAHIAQFCQDHGGQRRYGELLALLARYQAPVDQ</sequence>
<dbReference type="Proteomes" id="UP000831532">
    <property type="component" value="Chromosome"/>
</dbReference>
<name>A0ABY4A1B5_9BURK</name>
<organism evidence="1 2">
    <name type="scientific">Massilia violaceinigra</name>
    <dbReference type="NCBI Taxonomy" id="2045208"/>
    <lineage>
        <taxon>Bacteria</taxon>
        <taxon>Pseudomonadati</taxon>
        <taxon>Pseudomonadota</taxon>
        <taxon>Betaproteobacteria</taxon>
        <taxon>Burkholderiales</taxon>
        <taxon>Oxalobacteraceae</taxon>
        <taxon>Telluria group</taxon>
        <taxon>Massilia</taxon>
    </lineage>
</organism>
<protein>
    <submittedName>
        <fullName evidence="1">Uncharacterized protein</fullName>
    </submittedName>
</protein>
<reference evidence="1 2" key="1">
    <citation type="submission" date="2020-10" db="EMBL/GenBank/DDBJ databases">
        <title>Genome analysis of Massilia species.</title>
        <authorList>
            <person name="Jung D.-H."/>
        </authorList>
    </citation>
    <scope>NUCLEOTIDE SEQUENCE [LARGE SCALE GENOMIC DNA]</scope>
    <source>
        <strain evidence="2">sipir</strain>
    </source>
</reference>
<dbReference type="RefSeq" id="WP_243489581.1">
    <property type="nucleotide sequence ID" value="NZ_CP063361.1"/>
</dbReference>
<dbReference type="EMBL" id="CP063361">
    <property type="protein sequence ID" value="UOD28422.1"/>
    <property type="molecule type" value="Genomic_DNA"/>
</dbReference>
<proteinExistence type="predicted"/>
<evidence type="ECO:0000313" key="1">
    <source>
        <dbReference type="EMBL" id="UOD28422.1"/>
    </source>
</evidence>
<gene>
    <name evidence="1" type="ORF">INH39_23635</name>
</gene>
<accession>A0ABY4A1B5</accession>
<evidence type="ECO:0000313" key="2">
    <source>
        <dbReference type="Proteomes" id="UP000831532"/>
    </source>
</evidence>
<keyword evidence="2" id="KW-1185">Reference proteome</keyword>